<keyword evidence="1" id="KW-0460">Magnesium</keyword>
<dbReference type="EMBL" id="MQVR01000010">
    <property type="protein sequence ID" value="OKL54652.1"/>
    <property type="molecule type" value="Genomic_DNA"/>
</dbReference>
<feature type="binding site" evidence="1">
    <location>
        <position position="242"/>
    </location>
    <ligand>
        <name>Mg(2+)</name>
        <dbReference type="ChEBI" id="CHEBI:18420"/>
        <label>3</label>
    </ligand>
</feature>
<dbReference type="GO" id="GO:0005524">
    <property type="term" value="F:ATP binding"/>
    <property type="evidence" value="ECO:0007669"/>
    <property type="project" value="UniProtKB-UniRule"/>
</dbReference>
<feature type="binding site" evidence="1">
    <location>
        <position position="52"/>
    </location>
    <ligand>
        <name>Mg(2+)</name>
        <dbReference type="ChEBI" id="CHEBI:18420"/>
        <label>2</label>
    </ligand>
</feature>
<evidence type="ECO:0000313" key="3">
    <source>
        <dbReference type="EMBL" id="OKL54652.1"/>
    </source>
</evidence>
<feature type="binding site" evidence="1">
    <location>
        <position position="52"/>
    </location>
    <ligand>
        <name>Mg(2+)</name>
        <dbReference type="ChEBI" id="CHEBI:18420"/>
        <label>1</label>
    </ligand>
</feature>
<dbReference type="EC" id="2.7.4.16" evidence="1"/>
<dbReference type="InterPro" id="IPR016188">
    <property type="entry name" value="PurM-like_N"/>
</dbReference>
<feature type="binding site" evidence="1">
    <location>
        <position position="81"/>
    </location>
    <ligand>
        <name>Mg(2+)</name>
        <dbReference type="ChEBI" id="CHEBI:18420"/>
        <label>2</label>
    </ligand>
</feature>
<comment type="function">
    <text evidence="1">Catalyzes the ATP-dependent phosphorylation of thiamine-monophosphate (TMP) to form thiamine-pyrophosphate (TPP), the active form of vitamin B1.</text>
</comment>
<dbReference type="InterPro" id="IPR036676">
    <property type="entry name" value="PurM-like_C_sf"/>
</dbReference>
<keyword evidence="1" id="KW-0547">Nucleotide-binding</keyword>
<reference evidence="4" key="1">
    <citation type="submission" date="2016-12" db="EMBL/GenBank/DDBJ databases">
        <authorList>
            <person name="Meng X."/>
        </authorList>
    </citation>
    <scope>NUCLEOTIDE SEQUENCE [LARGE SCALE GENOMIC DNA]</scope>
    <source>
        <strain evidence="4">DSM 19116</strain>
    </source>
</reference>
<dbReference type="GO" id="GO:0000287">
    <property type="term" value="F:magnesium ion binding"/>
    <property type="evidence" value="ECO:0007669"/>
    <property type="project" value="UniProtKB-UniRule"/>
</dbReference>
<dbReference type="InterPro" id="IPR006283">
    <property type="entry name" value="ThiL-like"/>
</dbReference>
<comment type="similarity">
    <text evidence="1">Belongs to the thiamine-monophosphate kinase family.</text>
</comment>
<feature type="binding site" evidence="1">
    <location>
        <position position="245"/>
    </location>
    <ligand>
        <name>Mg(2+)</name>
        <dbReference type="ChEBI" id="CHEBI:18420"/>
        <label>5</label>
    </ligand>
</feature>
<protein>
    <recommendedName>
        <fullName evidence="1">Thiamine-monophosphate kinase</fullName>
        <shortName evidence="1">TMP kinase</shortName>
        <shortName evidence="1">Thiamine-phosphate kinase</shortName>
        <ecNumber evidence="1">2.7.4.16</ecNumber>
    </recommendedName>
</protein>
<feature type="binding site" evidence="1">
    <location>
        <position position="51"/>
    </location>
    <ligand>
        <name>Mg(2+)</name>
        <dbReference type="ChEBI" id="CHEBI:18420"/>
        <label>1</label>
    </ligand>
</feature>
<feature type="binding site" evidence="1">
    <location>
        <position position="59"/>
    </location>
    <ligand>
        <name>substrate</name>
    </ligand>
</feature>
<dbReference type="SUPFAM" id="SSF56042">
    <property type="entry name" value="PurM C-terminal domain-like"/>
    <property type="match status" value="1"/>
</dbReference>
<comment type="miscellaneous">
    <text evidence="1">Reaction mechanism of ThiL seems to utilize a direct, inline transfer of the gamma-phosphate of ATP to TMP rather than a phosphorylated enzyme intermediate.</text>
</comment>
<keyword evidence="1" id="KW-0784">Thiamine biosynthesis</keyword>
<feature type="binding site" evidence="1">
    <location>
        <position position="298"/>
    </location>
    <ligand>
        <name>substrate</name>
    </ligand>
</feature>
<comment type="catalytic activity">
    <reaction evidence="1">
        <text>thiamine phosphate + ATP = thiamine diphosphate + ADP</text>
        <dbReference type="Rhea" id="RHEA:15913"/>
        <dbReference type="ChEBI" id="CHEBI:30616"/>
        <dbReference type="ChEBI" id="CHEBI:37575"/>
        <dbReference type="ChEBI" id="CHEBI:58937"/>
        <dbReference type="ChEBI" id="CHEBI:456216"/>
        <dbReference type="EC" id="2.7.4.16"/>
    </reaction>
</comment>
<keyword evidence="1" id="KW-0808">Transferase</keyword>
<keyword evidence="1 3" id="KW-0418">Kinase</keyword>
<evidence type="ECO:0000313" key="4">
    <source>
        <dbReference type="Proteomes" id="UP000185628"/>
    </source>
</evidence>
<dbReference type="CDD" id="cd02194">
    <property type="entry name" value="ThiL"/>
    <property type="match status" value="1"/>
</dbReference>
<feature type="binding site" evidence="1">
    <location>
        <position position="342"/>
    </location>
    <ligand>
        <name>substrate</name>
    </ligand>
</feature>
<evidence type="ECO:0000256" key="1">
    <source>
        <dbReference type="HAMAP-Rule" id="MF_02128"/>
    </source>
</evidence>
<accession>A0A1Q5Q4M4</accession>
<keyword evidence="1" id="KW-0067">ATP-binding</keyword>
<feature type="binding site" evidence="1">
    <location>
        <position position="36"/>
    </location>
    <ligand>
        <name>Mg(2+)</name>
        <dbReference type="ChEBI" id="CHEBI:18420"/>
        <label>3</label>
    </ligand>
</feature>
<feature type="binding site" evidence="1">
    <location>
        <begin position="134"/>
        <end position="135"/>
    </location>
    <ligand>
        <name>ATP</name>
        <dbReference type="ChEBI" id="CHEBI:30616"/>
    </ligand>
</feature>
<keyword evidence="1" id="KW-0479">Metal-binding</keyword>
<feature type="binding site" evidence="1">
    <location>
        <position position="36"/>
    </location>
    <ligand>
        <name>Mg(2+)</name>
        <dbReference type="ChEBI" id="CHEBI:18420"/>
        <label>4</label>
    </ligand>
</feature>
<dbReference type="Gene3D" id="3.90.650.10">
    <property type="entry name" value="PurM-like C-terminal domain"/>
    <property type="match status" value="1"/>
</dbReference>
<gene>
    <name evidence="1" type="primary">thiL</name>
    <name evidence="3" type="ORF">BSZ39_02915</name>
</gene>
<feature type="binding site" evidence="1">
    <location>
        <position position="244"/>
    </location>
    <ligand>
        <name>ATP</name>
        <dbReference type="ChEBI" id="CHEBI:30616"/>
    </ligand>
</feature>
<dbReference type="InterPro" id="IPR036921">
    <property type="entry name" value="PurM-like_N_sf"/>
</dbReference>
<evidence type="ECO:0000259" key="2">
    <source>
        <dbReference type="Pfam" id="PF00586"/>
    </source>
</evidence>
<dbReference type="PIRSF" id="PIRSF005303">
    <property type="entry name" value="Thiam_monoph_kin"/>
    <property type="match status" value="1"/>
</dbReference>
<dbReference type="RefSeq" id="WP_073715894.1">
    <property type="nucleotide sequence ID" value="NZ_MQVR01000010.1"/>
</dbReference>
<feature type="domain" description="PurM-like N-terminal" evidence="2">
    <location>
        <begin position="34"/>
        <end position="151"/>
    </location>
</feature>
<comment type="pathway">
    <text evidence="1">Cofactor biosynthesis; thiamine diphosphate biosynthesis; thiamine diphosphate from thiamine phosphate: step 1/1.</text>
</comment>
<sequence>MTNLNRTIGQLAEDELLARIIPQLPAGRTVIDNGDDAAVLPADDGSVVACTDVMVEDRHFRTAWSTGGDIGWRVAMQNLSDISAMGAAGTQLLIGLVMPPSTTLAWVEDFARGLRQACEAGAFAWGSPVGVAGGDLSGGEKIMVSVTALGSLCGRKPLTRAGARPGDTVAVAGTLGFSAAGLALATAGKIPARLADDWQDLSESGASADQWAQYAWHIYRRPQPPLTAGVSAADVGASAAMDISDGLVRDLGRLARASGVSIELTPPCDLPGLVSIAESLAPSEGKALANSWWHSGGEDHALLATFHSGTELPDGFTAIGRVLQDCEGGALTGIDPEAARGWDHFGQG</sequence>
<proteinExistence type="inferred from homology"/>
<organism evidence="3 4">
    <name type="scientific">Bowdeniella nasicola</name>
    <dbReference type="NCBI Taxonomy" id="208480"/>
    <lineage>
        <taxon>Bacteria</taxon>
        <taxon>Bacillati</taxon>
        <taxon>Actinomycetota</taxon>
        <taxon>Actinomycetes</taxon>
        <taxon>Actinomycetales</taxon>
        <taxon>Actinomycetaceae</taxon>
        <taxon>Bowdeniella</taxon>
    </lineage>
</organism>
<dbReference type="PANTHER" id="PTHR30270">
    <property type="entry name" value="THIAMINE-MONOPHOSPHATE KINASE"/>
    <property type="match status" value="1"/>
</dbReference>
<feature type="binding site" evidence="1">
    <location>
        <position position="81"/>
    </location>
    <ligand>
        <name>Mg(2+)</name>
        <dbReference type="ChEBI" id="CHEBI:18420"/>
        <label>3</label>
    </ligand>
</feature>
<dbReference type="GO" id="GO:0009229">
    <property type="term" value="P:thiamine diphosphate biosynthetic process"/>
    <property type="evidence" value="ECO:0007669"/>
    <property type="project" value="UniProtKB-UniRule"/>
</dbReference>
<dbReference type="Proteomes" id="UP000185628">
    <property type="component" value="Unassembled WGS sequence"/>
</dbReference>
<dbReference type="NCBIfam" id="TIGR01379">
    <property type="entry name" value="thiL"/>
    <property type="match status" value="1"/>
</dbReference>
<feature type="binding site" evidence="1">
    <location>
        <position position="135"/>
    </location>
    <ligand>
        <name>Mg(2+)</name>
        <dbReference type="ChEBI" id="CHEBI:18420"/>
        <label>1</label>
    </ligand>
</feature>
<dbReference type="Pfam" id="PF00586">
    <property type="entry name" value="AIRS"/>
    <property type="match status" value="1"/>
</dbReference>
<dbReference type="UniPathway" id="UPA00060">
    <property type="reaction ID" value="UER00142"/>
</dbReference>
<dbReference type="HAMAP" id="MF_02128">
    <property type="entry name" value="TMP_kinase"/>
    <property type="match status" value="1"/>
</dbReference>
<comment type="caution">
    <text evidence="3">The sequence shown here is derived from an EMBL/GenBank/DDBJ whole genome shotgun (WGS) entry which is preliminary data.</text>
</comment>
<dbReference type="Gene3D" id="3.30.1330.10">
    <property type="entry name" value="PurM-like, N-terminal domain"/>
    <property type="match status" value="1"/>
</dbReference>
<feature type="binding site" evidence="1">
    <location>
        <position position="160"/>
    </location>
    <ligand>
        <name>ATP</name>
        <dbReference type="ChEBI" id="CHEBI:30616"/>
    </ligand>
</feature>
<dbReference type="PANTHER" id="PTHR30270:SF0">
    <property type="entry name" value="THIAMINE-MONOPHOSPHATE KINASE"/>
    <property type="match status" value="1"/>
</dbReference>
<name>A0A1Q5Q4M4_9ACTO</name>
<dbReference type="AlphaFoldDB" id="A0A1Q5Q4M4"/>
<keyword evidence="4" id="KW-1185">Reference proteome</keyword>
<dbReference type="GO" id="GO:0009030">
    <property type="term" value="F:thiamine-phosphate kinase activity"/>
    <property type="evidence" value="ECO:0007669"/>
    <property type="project" value="UniProtKB-UniRule"/>
</dbReference>
<dbReference type="GO" id="GO:0009228">
    <property type="term" value="P:thiamine biosynthetic process"/>
    <property type="evidence" value="ECO:0007669"/>
    <property type="project" value="UniProtKB-KW"/>
</dbReference>
<feature type="binding site" evidence="1">
    <location>
        <position position="81"/>
    </location>
    <ligand>
        <name>Mg(2+)</name>
        <dbReference type="ChEBI" id="CHEBI:18420"/>
        <label>4</label>
    </ligand>
</feature>
<dbReference type="SUPFAM" id="SSF55326">
    <property type="entry name" value="PurM N-terminal domain-like"/>
    <property type="match status" value="1"/>
</dbReference>
<comment type="caution">
    <text evidence="1">Lacks conserved residue(s) required for the propagation of feature annotation.</text>
</comment>